<reference evidence="12" key="1">
    <citation type="submission" date="2016-08" db="EMBL/GenBank/DDBJ databases">
        <title>Complete genome sequence of the organohalide-respiring Epsilonproteobacterium Sulfurospirillum halorespirans.</title>
        <authorList>
            <person name="Goris T."/>
            <person name="Zimmermann J."/>
            <person name="Schenz B."/>
            <person name="Lemos M."/>
            <person name="Hackermueller J."/>
            <person name="Diekert G."/>
        </authorList>
    </citation>
    <scope>NUCLEOTIDE SEQUENCE [LARGE SCALE GENOMIC DNA]</scope>
    <source>
        <strain>DSM 13726</strain>
        <strain evidence="12">PCE-M2</strain>
    </source>
</reference>
<protein>
    <submittedName>
        <fullName evidence="11">DNA polymerase, beta domain protein</fullName>
    </submittedName>
</protein>
<name>A0A1D7THI6_9BACT</name>
<dbReference type="SUPFAM" id="SSF81301">
    <property type="entry name" value="Nucleotidyltransferase"/>
    <property type="match status" value="1"/>
</dbReference>
<keyword evidence="7" id="KW-0067">ATP-binding</keyword>
<evidence type="ECO:0000256" key="9">
    <source>
        <dbReference type="ARBA" id="ARBA00038276"/>
    </source>
</evidence>
<keyword evidence="2" id="KW-1277">Toxin-antitoxin system</keyword>
<dbReference type="GO" id="GO:0046872">
    <property type="term" value="F:metal ion binding"/>
    <property type="evidence" value="ECO:0007669"/>
    <property type="project" value="UniProtKB-KW"/>
</dbReference>
<evidence type="ECO:0000313" key="11">
    <source>
        <dbReference type="EMBL" id="AOO64410.1"/>
    </source>
</evidence>
<sequence>MTKAYILNFLVSHKEELAHKYGVTKIGLFGSYARDEQREDSDIDIAVEIESNNKFRSFFNLKYFLEDNFHKKIDLGIESTLKPIAKKYIEKEILYA</sequence>
<dbReference type="InterPro" id="IPR002934">
    <property type="entry name" value="Polymerase_NTP_transf_dom"/>
</dbReference>
<dbReference type="PATRIC" id="fig|1193502.14.peg.631"/>
<evidence type="ECO:0000259" key="10">
    <source>
        <dbReference type="Pfam" id="PF01909"/>
    </source>
</evidence>
<evidence type="ECO:0000256" key="3">
    <source>
        <dbReference type="ARBA" id="ARBA00022679"/>
    </source>
</evidence>
<gene>
    <name evidence="11" type="ORF">SHALO_0621</name>
</gene>
<keyword evidence="3" id="KW-0808">Transferase</keyword>
<evidence type="ECO:0000256" key="8">
    <source>
        <dbReference type="ARBA" id="ARBA00022842"/>
    </source>
</evidence>
<comment type="similarity">
    <text evidence="9">Belongs to the MntA antitoxin family.</text>
</comment>
<feature type="domain" description="Polymerase nucleotidyl transferase" evidence="10">
    <location>
        <begin position="13"/>
        <end position="93"/>
    </location>
</feature>
<evidence type="ECO:0000313" key="12">
    <source>
        <dbReference type="Proteomes" id="UP000094609"/>
    </source>
</evidence>
<dbReference type="Pfam" id="PF01909">
    <property type="entry name" value="NTP_transf_2"/>
    <property type="match status" value="1"/>
</dbReference>
<dbReference type="CDD" id="cd05403">
    <property type="entry name" value="NT_KNTase_like"/>
    <property type="match status" value="1"/>
</dbReference>
<dbReference type="InterPro" id="IPR052038">
    <property type="entry name" value="Type-VII_TA_antitoxin"/>
</dbReference>
<keyword evidence="8" id="KW-0460">Magnesium</keyword>
<dbReference type="PANTHER" id="PTHR33571:SF14">
    <property type="entry name" value="PROTEIN ADENYLYLTRANSFERASE MJ0435-RELATED"/>
    <property type="match status" value="1"/>
</dbReference>
<evidence type="ECO:0000256" key="1">
    <source>
        <dbReference type="ARBA" id="ARBA00001946"/>
    </source>
</evidence>
<proteinExistence type="inferred from homology"/>
<dbReference type="GO" id="GO:0005524">
    <property type="term" value="F:ATP binding"/>
    <property type="evidence" value="ECO:0007669"/>
    <property type="project" value="UniProtKB-KW"/>
</dbReference>
<accession>A0A1D7THI6</accession>
<dbReference type="Gene3D" id="3.30.460.10">
    <property type="entry name" value="Beta Polymerase, domain 2"/>
    <property type="match status" value="1"/>
</dbReference>
<dbReference type="STRING" id="1193502.SHALO_0621"/>
<organism evidence="11 12">
    <name type="scientific">Sulfurospirillum halorespirans DSM 13726</name>
    <dbReference type="NCBI Taxonomy" id="1193502"/>
    <lineage>
        <taxon>Bacteria</taxon>
        <taxon>Pseudomonadati</taxon>
        <taxon>Campylobacterota</taxon>
        <taxon>Epsilonproteobacteria</taxon>
        <taxon>Campylobacterales</taxon>
        <taxon>Sulfurospirillaceae</taxon>
        <taxon>Sulfurospirillum</taxon>
    </lineage>
</organism>
<evidence type="ECO:0000256" key="6">
    <source>
        <dbReference type="ARBA" id="ARBA00022741"/>
    </source>
</evidence>
<evidence type="ECO:0000256" key="2">
    <source>
        <dbReference type="ARBA" id="ARBA00022649"/>
    </source>
</evidence>
<dbReference type="PANTHER" id="PTHR33571">
    <property type="entry name" value="SSL8005 PROTEIN"/>
    <property type="match status" value="1"/>
</dbReference>
<dbReference type="AlphaFoldDB" id="A0A1D7THI6"/>
<keyword evidence="5" id="KW-0479">Metal-binding</keyword>
<comment type="cofactor">
    <cofactor evidence="1">
        <name>Mg(2+)</name>
        <dbReference type="ChEBI" id="CHEBI:18420"/>
    </cofactor>
</comment>
<dbReference type="KEGG" id="shal:SHALO_0621"/>
<dbReference type="GO" id="GO:0016779">
    <property type="term" value="F:nucleotidyltransferase activity"/>
    <property type="evidence" value="ECO:0007669"/>
    <property type="project" value="UniProtKB-KW"/>
</dbReference>
<evidence type="ECO:0000256" key="5">
    <source>
        <dbReference type="ARBA" id="ARBA00022723"/>
    </source>
</evidence>
<evidence type="ECO:0000256" key="4">
    <source>
        <dbReference type="ARBA" id="ARBA00022695"/>
    </source>
</evidence>
<dbReference type="InterPro" id="IPR043519">
    <property type="entry name" value="NT_sf"/>
</dbReference>
<dbReference type="EMBL" id="CP017111">
    <property type="protein sequence ID" value="AOO64410.1"/>
    <property type="molecule type" value="Genomic_DNA"/>
</dbReference>
<dbReference type="RefSeq" id="WP_069477339.1">
    <property type="nucleotide sequence ID" value="NZ_CP017111.1"/>
</dbReference>
<evidence type="ECO:0000256" key="7">
    <source>
        <dbReference type="ARBA" id="ARBA00022840"/>
    </source>
</evidence>
<keyword evidence="12" id="KW-1185">Reference proteome</keyword>
<dbReference type="Proteomes" id="UP000094609">
    <property type="component" value="Chromosome"/>
</dbReference>
<keyword evidence="6" id="KW-0547">Nucleotide-binding</keyword>
<keyword evidence="4" id="KW-0548">Nucleotidyltransferase</keyword>